<dbReference type="InterPro" id="IPR036638">
    <property type="entry name" value="HLH_DNA-bd_sf"/>
</dbReference>
<dbReference type="OrthoDB" id="2133190at2759"/>
<protein>
    <recommendedName>
        <fullName evidence="2">BHLH domain-containing protein</fullName>
    </recommendedName>
</protein>
<dbReference type="PANTHER" id="PTHR47336:SF3">
    <property type="entry name" value="SERINE-RICH PROTEIN TYE7"/>
    <property type="match status" value="1"/>
</dbReference>
<dbReference type="Pfam" id="PF00010">
    <property type="entry name" value="HLH"/>
    <property type="match status" value="1"/>
</dbReference>
<feature type="domain" description="BHLH" evidence="2">
    <location>
        <begin position="342"/>
        <end position="415"/>
    </location>
</feature>
<dbReference type="STRING" id="658196.A0A397SD45"/>
<evidence type="ECO:0000259" key="2">
    <source>
        <dbReference type="PROSITE" id="PS50888"/>
    </source>
</evidence>
<name>A0A397SD45_9GLOM</name>
<dbReference type="SMART" id="SM00353">
    <property type="entry name" value="HLH"/>
    <property type="match status" value="1"/>
</dbReference>
<feature type="compositionally biased region" description="Basic and acidic residues" evidence="1">
    <location>
        <begin position="449"/>
        <end position="459"/>
    </location>
</feature>
<proteinExistence type="predicted"/>
<dbReference type="Proteomes" id="UP000265703">
    <property type="component" value="Unassembled WGS sequence"/>
</dbReference>
<feature type="compositionally biased region" description="Polar residues" evidence="1">
    <location>
        <begin position="460"/>
        <end position="469"/>
    </location>
</feature>
<evidence type="ECO:0000256" key="1">
    <source>
        <dbReference type="SAM" id="MobiDB-lite"/>
    </source>
</evidence>
<dbReference type="SUPFAM" id="SSF47459">
    <property type="entry name" value="HLH, helix-loop-helix DNA-binding domain"/>
    <property type="match status" value="1"/>
</dbReference>
<feature type="compositionally biased region" description="Basic and acidic residues" evidence="1">
    <location>
        <begin position="979"/>
        <end position="991"/>
    </location>
</feature>
<accession>A0A397SD45</accession>
<feature type="region of interest" description="Disordered" evidence="1">
    <location>
        <begin position="973"/>
        <end position="997"/>
    </location>
</feature>
<keyword evidence="4" id="KW-1185">Reference proteome</keyword>
<dbReference type="InterPro" id="IPR011598">
    <property type="entry name" value="bHLH_dom"/>
</dbReference>
<dbReference type="GO" id="GO:0046983">
    <property type="term" value="F:protein dimerization activity"/>
    <property type="evidence" value="ECO:0007669"/>
    <property type="project" value="InterPro"/>
</dbReference>
<gene>
    <name evidence="3" type="ORF">C1645_788830</name>
</gene>
<feature type="region of interest" description="Disordered" evidence="1">
    <location>
        <begin position="516"/>
        <end position="535"/>
    </location>
</feature>
<organism evidence="3 4">
    <name type="scientific">Glomus cerebriforme</name>
    <dbReference type="NCBI Taxonomy" id="658196"/>
    <lineage>
        <taxon>Eukaryota</taxon>
        <taxon>Fungi</taxon>
        <taxon>Fungi incertae sedis</taxon>
        <taxon>Mucoromycota</taxon>
        <taxon>Glomeromycotina</taxon>
        <taxon>Glomeromycetes</taxon>
        <taxon>Glomerales</taxon>
        <taxon>Glomeraceae</taxon>
        <taxon>Glomus</taxon>
    </lineage>
</organism>
<dbReference type="EMBL" id="QKYT01000693">
    <property type="protein sequence ID" value="RIA82195.1"/>
    <property type="molecule type" value="Genomic_DNA"/>
</dbReference>
<dbReference type="InterPro" id="IPR052099">
    <property type="entry name" value="Regulatory_TF_Diverse"/>
</dbReference>
<feature type="compositionally biased region" description="Low complexity" evidence="1">
    <location>
        <begin position="470"/>
        <end position="479"/>
    </location>
</feature>
<reference evidence="3 4" key="1">
    <citation type="submission" date="2018-06" db="EMBL/GenBank/DDBJ databases">
        <title>Comparative genomics reveals the genomic features of Rhizophagus irregularis, R. cerebriforme, R. diaphanum and Gigaspora rosea, and their symbiotic lifestyle signature.</title>
        <authorList>
            <person name="Morin E."/>
            <person name="San Clemente H."/>
            <person name="Chen E.C.H."/>
            <person name="De La Providencia I."/>
            <person name="Hainaut M."/>
            <person name="Kuo A."/>
            <person name="Kohler A."/>
            <person name="Murat C."/>
            <person name="Tang N."/>
            <person name="Roy S."/>
            <person name="Loubradou J."/>
            <person name="Henrissat B."/>
            <person name="Grigoriev I.V."/>
            <person name="Corradi N."/>
            <person name="Roux C."/>
            <person name="Martin F.M."/>
        </authorList>
    </citation>
    <scope>NUCLEOTIDE SEQUENCE [LARGE SCALE GENOMIC DNA]</scope>
    <source>
        <strain evidence="3 4">DAOM 227022</strain>
    </source>
</reference>
<dbReference type="Gene3D" id="4.10.280.10">
    <property type="entry name" value="Helix-loop-helix DNA-binding domain"/>
    <property type="match status" value="1"/>
</dbReference>
<comment type="caution">
    <text evidence="3">The sequence shown here is derived from an EMBL/GenBank/DDBJ whole genome shotgun (WGS) entry which is preliminary data.</text>
</comment>
<evidence type="ECO:0000313" key="4">
    <source>
        <dbReference type="Proteomes" id="UP000265703"/>
    </source>
</evidence>
<dbReference type="PANTHER" id="PTHR47336">
    <property type="entry name" value="TRANSCRIPTION FACTOR HMS1-RELATED"/>
    <property type="match status" value="1"/>
</dbReference>
<sequence>MYETDPLLNEGQTGFQDVDLLTFFDDFATMNDNVSNTIQPPSTTYSEFEAQIQAMLAVNNMNELGNSDQNQNFLNNGAQDYNNFQYSVPTSPDNDPLFSSPDILAYSSPDSYLNSPNSYNTLDDNSFSTLSPSQFNNNQDFITSSNDIIMQDSGPYSMEESLFELPPNQNFDLMSSHRVDKKRVNSAFDRDSISPDKSLNKKRRSLNVVVGKASKKSSTGLKSPECPTIKDEPTSVSNMSRGDGTTQSIIVPSSPVVPSELPSNFTTEAILAFNPSSWNQTINPSATSFAPDEIMEVPSQFSNTLLVRDGSSTAKLPINRLKSTITNTHQQQNIQSQPNKQQKKVAHNAIERRYRNNINDRINDLKNVVPALCHIKSKDNKDDDDNIDEVDGIPAATKLNKATILRKATEYITYLKSNNQKVKRENETLRKLIEALPGGVDLYNTYITERADENDRDDTGVQTPPTSNEGSPGSSIPSSPDHHYADYNTPPTPPVGSRALMALFMCMTFFSSPITQSHSPDHHHEGRVLTSSPTPENSLDVNDGILTIDLWYMARLLIFLICLTYILRPSLFLNQSRRSRKSNSIVSSVLNSKTKDAKVLYRSLSGLSNGTPSNILEIIIGLISESTKFSLRRFLGWDITSGYAHTDDDVRLFEVALQGRIGEVELCGGNDKASRLSILYTCLRTINLLESSYSTRKFVHLSSSRIYANAALQSYIGLSSFPFLAERFVAHFWKLANKEKVRGSAGERWLEIALNSDHKSEEWKEIVNRISDSIFDKQYTELMKNITVPLTLVTDVQATIYLKQAFHNFITMKFGGKKKNRQSFSFIDLVRDTTPNSFTHWYALVGCCIEAFYLEHNALGENLVNRLKDYPTFKNNYDKQIIAMGLLSYALLMQGKIEASLRCANKASIALTKRKEQRNGDDGSSDELKHYSFEIEQDIHYLTEFCVGWIVLEAKSLGWKIVEGLSSSMDALNNNSKKQSAEEEKENKNEDASIPSTTITTKPTNISVLKNTLPNMLDAVRLQSAITLWTRYLRRLSKNSVFEDISKIREIFIKKLVILENIVGGDYENSDDDFEYEFEKENNKHSCNDVDSSNSTNSQTLNESEIRATKAWSILKGK</sequence>
<dbReference type="AlphaFoldDB" id="A0A397SD45"/>
<feature type="region of interest" description="Disordered" evidence="1">
    <location>
        <begin position="449"/>
        <end position="491"/>
    </location>
</feature>
<evidence type="ECO:0000313" key="3">
    <source>
        <dbReference type="EMBL" id="RIA82195.1"/>
    </source>
</evidence>
<feature type="region of interest" description="Disordered" evidence="1">
    <location>
        <begin position="210"/>
        <end position="242"/>
    </location>
</feature>
<dbReference type="PROSITE" id="PS50888">
    <property type="entry name" value="BHLH"/>
    <property type="match status" value="1"/>
</dbReference>